<protein>
    <submittedName>
        <fullName evidence="6">GntR family transcriptional regulator</fullName>
    </submittedName>
</protein>
<proteinExistence type="predicted"/>
<dbReference type="InterPro" id="IPR036388">
    <property type="entry name" value="WH-like_DNA-bd_sf"/>
</dbReference>
<evidence type="ECO:0000256" key="2">
    <source>
        <dbReference type="ARBA" id="ARBA00023125"/>
    </source>
</evidence>
<evidence type="ECO:0000256" key="4">
    <source>
        <dbReference type="SAM" id="Phobius"/>
    </source>
</evidence>
<feature type="domain" description="HTH gntR-type" evidence="5">
    <location>
        <begin position="87"/>
        <end position="155"/>
    </location>
</feature>
<dbReference type="SMART" id="SM00345">
    <property type="entry name" value="HTH_GNTR"/>
    <property type="match status" value="1"/>
</dbReference>
<dbReference type="CDD" id="cd07377">
    <property type="entry name" value="WHTH_GntR"/>
    <property type="match status" value="1"/>
</dbReference>
<keyword evidence="4" id="KW-0812">Transmembrane</keyword>
<feature type="transmembrane region" description="Helical" evidence="4">
    <location>
        <begin position="7"/>
        <end position="24"/>
    </location>
</feature>
<dbReference type="InterPro" id="IPR028978">
    <property type="entry name" value="Chorismate_lyase_/UTRA_dom_sf"/>
</dbReference>
<dbReference type="InterPro" id="IPR011663">
    <property type="entry name" value="UTRA"/>
</dbReference>
<organism evidence="6 7">
    <name type="scientific">Rhizobium mongolense</name>
    <dbReference type="NCBI Taxonomy" id="57676"/>
    <lineage>
        <taxon>Bacteria</taxon>
        <taxon>Pseudomonadati</taxon>
        <taxon>Pseudomonadota</taxon>
        <taxon>Alphaproteobacteria</taxon>
        <taxon>Hyphomicrobiales</taxon>
        <taxon>Rhizobiaceae</taxon>
        <taxon>Rhizobium/Agrobacterium group</taxon>
        <taxon>Rhizobium</taxon>
    </lineage>
</organism>
<comment type="caution">
    <text evidence="6">The sequence shown here is derived from an EMBL/GenBank/DDBJ whole genome shotgun (WGS) entry which is preliminary data.</text>
</comment>
<dbReference type="Pfam" id="PF00392">
    <property type="entry name" value="GntR"/>
    <property type="match status" value="1"/>
</dbReference>
<evidence type="ECO:0000259" key="5">
    <source>
        <dbReference type="PROSITE" id="PS50949"/>
    </source>
</evidence>
<accession>A0A7W6RTS4</accession>
<dbReference type="AlphaFoldDB" id="A0A7W6RTS4"/>
<dbReference type="SMART" id="SM00866">
    <property type="entry name" value="UTRA"/>
    <property type="match status" value="1"/>
</dbReference>
<dbReference type="EMBL" id="JACIGM010000015">
    <property type="protein sequence ID" value="MBB4277936.1"/>
    <property type="molecule type" value="Genomic_DNA"/>
</dbReference>
<dbReference type="Proteomes" id="UP000533641">
    <property type="component" value="Unassembled WGS sequence"/>
</dbReference>
<dbReference type="GO" id="GO:0003700">
    <property type="term" value="F:DNA-binding transcription factor activity"/>
    <property type="evidence" value="ECO:0007669"/>
    <property type="project" value="InterPro"/>
</dbReference>
<keyword evidence="3" id="KW-0804">Transcription</keyword>
<dbReference type="Gene3D" id="3.40.1410.10">
    <property type="entry name" value="Chorismate lyase-like"/>
    <property type="match status" value="1"/>
</dbReference>
<evidence type="ECO:0000313" key="6">
    <source>
        <dbReference type="EMBL" id="MBB4277936.1"/>
    </source>
</evidence>
<dbReference type="PROSITE" id="PS50949">
    <property type="entry name" value="HTH_GNTR"/>
    <property type="match status" value="1"/>
</dbReference>
<reference evidence="6 7" key="1">
    <citation type="submission" date="2020-08" db="EMBL/GenBank/DDBJ databases">
        <title>Genomic Encyclopedia of Type Strains, Phase IV (KMG-V): Genome sequencing to study the core and pangenomes of soil and plant-associated prokaryotes.</title>
        <authorList>
            <person name="Whitman W."/>
        </authorList>
    </citation>
    <scope>NUCLEOTIDE SEQUENCE [LARGE SCALE GENOMIC DNA]</scope>
    <source>
        <strain evidence="6 7">SEMIA 402</strain>
    </source>
</reference>
<keyword evidence="2" id="KW-0238">DNA-binding</keyword>
<dbReference type="InterPro" id="IPR036390">
    <property type="entry name" value="WH_DNA-bd_sf"/>
</dbReference>
<dbReference type="PANTHER" id="PTHR44846">
    <property type="entry name" value="MANNOSYL-D-GLYCERATE TRANSPORT/METABOLISM SYSTEM REPRESSOR MNGR-RELATED"/>
    <property type="match status" value="1"/>
</dbReference>
<dbReference type="PRINTS" id="PR00035">
    <property type="entry name" value="HTHGNTR"/>
</dbReference>
<dbReference type="PANTHER" id="PTHR44846:SF1">
    <property type="entry name" value="MANNOSYL-D-GLYCERATE TRANSPORT_METABOLISM SYSTEM REPRESSOR MNGR-RELATED"/>
    <property type="match status" value="1"/>
</dbReference>
<dbReference type="Pfam" id="PF07702">
    <property type="entry name" value="UTRA"/>
    <property type="match status" value="1"/>
</dbReference>
<dbReference type="GO" id="GO:0003677">
    <property type="term" value="F:DNA binding"/>
    <property type="evidence" value="ECO:0007669"/>
    <property type="project" value="UniProtKB-KW"/>
</dbReference>
<dbReference type="SUPFAM" id="SSF46785">
    <property type="entry name" value="Winged helix' DNA-binding domain"/>
    <property type="match status" value="1"/>
</dbReference>
<evidence type="ECO:0000256" key="1">
    <source>
        <dbReference type="ARBA" id="ARBA00023015"/>
    </source>
</evidence>
<dbReference type="Gene3D" id="1.10.10.10">
    <property type="entry name" value="Winged helix-like DNA-binding domain superfamily/Winged helix DNA-binding domain"/>
    <property type="match status" value="1"/>
</dbReference>
<keyword evidence="1" id="KW-0805">Transcription regulation</keyword>
<gene>
    <name evidence="6" type="ORF">GGE12_005745</name>
</gene>
<evidence type="ECO:0000313" key="7">
    <source>
        <dbReference type="Proteomes" id="UP000533641"/>
    </source>
</evidence>
<dbReference type="InterPro" id="IPR000524">
    <property type="entry name" value="Tscrpt_reg_HTH_GntR"/>
</dbReference>
<dbReference type="GO" id="GO:0045892">
    <property type="term" value="P:negative regulation of DNA-templated transcription"/>
    <property type="evidence" value="ECO:0007669"/>
    <property type="project" value="TreeGrafter"/>
</dbReference>
<dbReference type="SUPFAM" id="SSF64288">
    <property type="entry name" value="Chorismate lyase-like"/>
    <property type="match status" value="1"/>
</dbReference>
<keyword evidence="4" id="KW-0472">Membrane</keyword>
<keyword evidence="4" id="KW-1133">Transmembrane helix</keyword>
<evidence type="ECO:0000256" key="3">
    <source>
        <dbReference type="ARBA" id="ARBA00023163"/>
    </source>
</evidence>
<sequence>MAKAARLLFNMNCSLFVIALRYLWNSMAPGHTLGLVISSRVNMDFVENYVESGCKMTAKERGTGLNKRQERPLSIMPQSLVDREDPRPLHKQVYEALLTSIRNGKLPLRGKLPSERELVDLFDVSRITIRHAIRELVQQGVVTSQPGKGLYVAEHSGGFELQVLKSFTATAISNGRVPGHRLIEARVLRAPLEISRPLFLPPGADVVVLSRLRLLDEIPVVIQTDWLPAARVPGLLDLDWTVGNRSLYAELRQHHHIHPSRGQTTLSARLASADEAEMLGLHSPAAVLTVDQIAFDNRNRPVNLTALVHHPERYPLTLAQSETGDIAQY</sequence>
<dbReference type="InterPro" id="IPR050679">
    <property type="entry name" value="Bact_HTH_transcr_reg"/>
</dbReference>
<name>A0A7W6RTS4_9HYPH</name>